<name>A0A2P4UJ49_9ACTN</name>
<dbReference type="AlphaFoldDB" id="A0A2P4UJ49"/>
<dbReference type="RefSeq" id="WP_103564108.1">
    <property type="nucleotide sequence ID" value="NZ_MTBP01000002.1"/>
</dbReference>
<protein>
    <recommendedName>
        <fullName evidence="4">Flp family type IVb pilin</fullName>
    </recommendedName>
</protein>
<evidence type="ECO:0000313" key="3">
    <source>
        <dbReference type="Proteomes" id="UP000242367"/>
    </source>
</evidence>
<organism evidence="2 3">
    <name type="scientific">Actinomadura rubteroloni</name>
    <dbReference type="NCBI Taxonomy" id="1926885"/>
    <lineage>
        <taxon>Bacteria</taxon>
        <taxon>Bacillati</taxon>
        <taxon>Actinomycetota</taxon>
        <taxon>Actinomycetes</taxon>
        <taxon>Streptosporangiales</taxon>
        <taxon>Thermomonosporaceae</taxon>
        <taxon>Actinomadura</taxon>
    </lineage>
</organism>
<comment type="caution">
    <text evidence="2">The sequence shown here is derived from an EMBL/GenBank/DDBJ whole genome shotgun (WGS) entry which is preliminary data.</text>
</comment>
<keyword evidence="1" id="KW-1133">Transmembrane helix</keyword>
<reference evidence="2 3" key="1">
    <citation type="journal article" date="2017" name="Chemistry">
        <title>Isolation, Biosynthesis and Chemical Modifications of Rubterolones A-F: Rare Tropolone Alkaloids from Actinomadura sp. 5-2.</title>
        <authorList>
            <person name="Guo H."/>
            <person name="Benndorf R."/>
            <person name="Leichnitz D."/>
            <person name="Klassen J.L."/>
            <person name="Vollmers J."/>
            <person name="Gorls H."/>
            <person name="Steinacker M."/>
            <person name="Weigel C."/>
            <person name="Dahse H.M."/>
            <person name="Kaster A.K."/>
            <person name="de Beer Z.W."/>
            <person name="Poulsen M."/>
            <person name="Beemelmanns C."/>
        </authorList>
    </citation>
    <scope>NUCLEOTIDE SEQUENCE [LARGE SCALE GENOMIC DNA]</scope>
    <source>
        <strain evidence="2 3">5-2</strain>
    </source>
</reference>
<gene>
    <name evidence="2" type="ORF">BTM25_36980</name>
</gene>
<keyword evidence="1" id="KW-0812">Transmembrane</keyword>
<sequence length="90" mass="9160">MNLSPLYATLHLFVLGRIDWAADKHRELADARRSDEGASLIEYAALIVLAAAIVAALYAAGIVDKLSTAVGSALDKIFSGGGGSSSGGNG</sequence>
<evidence type="ECO:0008006" key="4">
    <source>
        <dbReference type="Google" id="ProtNLM"/>
    </source>
</evidence>
<dbReference type="Proteomes" id="UP000242367">
    <property type="component" value="Unassembled WGS sequence"/>
</dbReference>
<feature type="transmembrane region" description="Helical" evidence="1">
    <location>
        <begin position="43"/>
        <end position="63"/>
    </location>
</feature>
<evidence type="ECO:0000256" key="1">
    <source>
        <dbReference type="SAM" id="Phobius"/>
    </source>
</evidence>
<keyword evidence="3" id="KW-1185">Reference proteome</keyword>
<keyword evidence="1" id="KW-0472">Membrane</keyword>
<dbReference type="EMBL" id="MTBP01000002">
    <property type="protein sequence ID" value="POM25056.1"/>
    <property type="molecule type" value="Genomic_DNA"/>
</dbReference>
<accession>A0A2P4UJ49</accession>
<proteinExistence type="predicted"/>
<evidence type="ECO:0000313" key="2">
    <source>
        <dbReference type="EMBL" id="POM25056.1"/>
    </source>
</evidence>